<feature type="transmembrane region" description="Helical" evidence="12">
    <location>
        <begin position="574"/>
        <end position="593"/>
    </location>
</feature>
<dbReference type="InterPro" id="IPR023298">
    <property type="entry name" value="ATPase_P-typ_TM_dom_sf"/>
</dbReference>
<dbReference type="GO" id="GO:0016887">
    <property type="term" value="F:ATP hydrolysis activity"/>
    <property type="evidence" value="ECO:0007669"/>
    <property type="project" value="InterPro"/>
</dbReference>
<dbReference type="InterPro" id="IPR051949">
    <property type="entry name" value="Cation_Transport_ATPase"/>
</dbReference>
<keyword evidence="5 12" id="KW-0547">Nucleotide-binding</keyword>
<dbReference type="InterPro" id="IPR044492">
    <property type="entry name" value="P_typ_ATPase_HD_dom"/>
</dbReference>
<keyword evidence="9 12" id="KW-1133">Transmembrane helix</keyword>
<evidence type="ECO:0000256" key="9">
    <source>
        <dbReference type="ARBA" id="ARBA00022989"/>
    </source>
</evidence>
<keyword evidence="7" id="KW-0460">Magnesium</keyword>
<dbReference type="InterPro" id="IPR027256">
    <property type="entry name" value="P-typ_ATPase_IB"/>
</dbReference>
<dbReference type="GO" id="GO:0005886">
    <property type="term" value="C:plasma membrane"/>
    <property type="evidence" value="ECO:0007669"/>
    <property type="project" value="UniProtKB-SubCell"/>
</dbReference>
<keyword evidence="10" id="KW-0813">Transport</keyword>
<keyword evidence="4 12" id="KW-0479">Metal-binding</keyword>
<keyword evidence="11 12" id="KW-0472">Membrane</keyword>
<dbReference type="PRINTS" id="PR00119">
    <property type="entry name" value="CATATPASE"/>
</dbReference>
<dbReference type="GO" id="GO:0046872">
    <property type="term" value="F:metal ion binding"/>
    <property type="evidence" value="ECO:0007669"/>
    <property type="project" value="UniProtKB-KW"/>
</dbReference>
<dbReference type="SFLD" id="SFLDF00027">
    <property type="entry name" value="p-type_atpase"/>
    <property type="match status" value="1"/>
</dbReference>
<organism evidence="14 15">
    <name type="scientific">Vagococcus lutrae</name>
    <dbReference type="NCBI Taxonomy" id="81947"/>
    <lineage>
        <taxon>Bacteria</taxon>
        <taxon>Bacillati</taxon>
        <taxon>Bacillota</taxon>
        <taxon>Bacilli</taxon>
        <taxon>Lactobacillales</taxon>
        <taxon>Enterococcaceae</taxon>
        <taxon>Vagococcus</taxon>
    </lineage>
</organism>
<evidence type="ECO:0000313" key="14">
    <source>
        <dbReference type="EMBL" id="WCG23312.1"/>
    </source>
</evidence>
<dbReference type="NCBIfam" id="TIGR01494">
    <property type="entry name" value="ATPase_P-type"/>
    <property type="match status" value="1"/>
</dbReference>
<reference evidence="14" key="1">
    <citation type="submission" date="2023-01" db="EMBL/GenBank/DDBJ databases">
        <title>Oxazolidinone resistance genes in florfenicol resistant enterococci from beef cattle and veal calves at slaughter.</title>
        <authorList>
            <person name="Biggel M."/>
        </authorList>
    </citation>
    <scope>NUCLEOTIDE SEQUENCE</scope>
    <source>
        <strain evidence="14">K204-1</strain>
    </source>
</reference>
<evidence type="ECO:0000256" key="8">
    <source>
        <dbReference type="ARBA" id="ARBA00022967"/>
    </source>
</evidence>
<dbReference type="InterPro" id="IPR059000">
    <property type="entry name" value="ATPase_P-type_domA"/>
</dbReference>
<gene>
    <name evidence="14" type="ORF">PML95_03480</name>
</gene>
<feature type="domain" description="P-type ATPase A" evidence="13">
    <location>
        <begin position="116"/>
        <end position="217"/>
    </location>
</feature>
<evidence type="ECO:0000256" key="2">
    <source>
        <dbReference type="ARBA" id="ARBA00006024"/>
    </source>
</evidence>
<dbReference type="CDD" id="cd07551">
    <property type="entry name" value="P-type_ATPase_HM_ZosA_PfeT-like"/>
    <property type="match status" value="1"/>
</dbReference>
<evidence type="ECO:0000256" key="3">
    <source>
        <dbReference type="ARBA" id="ARBA00022692"/>
    </source>
</evidence>
<dbReference type="Pfam" id="PF00702">
    <property type="entry name" value="Hydrolase"/>
    <property type="match status" value="1"/>
</dbReference>
<dbReference type="PROSITE" id="PS00154">
    <property type="entry name" value="ATPASE_E1_E2"/>
    <property type="match status" value="1"/>
</dbReference>
<dbReference type="NCBIfam" id="TIGR01525">
    <property type="entry name" value="ATPase-IB_hvy"/>
    <property type="match status" value="1"/>
</dbReference>
<dbReference type="Gene3D" id="3.40.1110.10">
    <property type="entry name" value="Calcium-transporting ATPase, cytoplasmic domain N"/>
    <property type="match status" value="1"/>
</dbReference>
<dbReference type="InterPro" id="IPR001757">
    <property type="entry name" value="P_typ_ATPase"/>
</dbReference>
<dbReference type="InterPro" id="IPR023214">
    <property type="entry name" value="HAD_sf"/>
</dbReference>
<name>A0AAE9XFK9_9ENTE</name>
<sequence length="621" mass="67835">MSKLSEQNKIILATAISGVLMIVGFFAERAGFSYYPFIYIIGMIIGGFHQTKEGIKETIEENHLSVDLLMALAAIGACLIQYYFEGIMLTFIFSLSGSLEEYTMNKSKKEIESLLELQPEEAHLLLPDGHTKIVPVETLKIGDHLQVPKGESLPIDGVLNTDMATINEATITGESVPAEKIASEEVFAGTINVGNTFEMTVTKTSDDTIFSKIVQLVDEAQNTPSKTASFIDRIENTYVKVVLMLVPLMIFIPYLFLGWSWSESFYRGMVLLVVASPCALVASATPASLAAISNGARNGVLFKGGMFLDQLAELQAIAFDKTGTLTNGTPVVTDTFILEREQDVINTVVAIESTSTHPLAMALTKHFRSQVTDRLPNLIVNDLTGSGLEGKRDEETWRVGKADFVSTQPLENEAMTHVLKWQKEGKTVVFLSCNNQIVAFFALLDTPKENAQAAIHYFQSENIHTTMITGDHPQTAKAVGQMLNIDEIHAGQTPEEKTVLIKQQKEKYGINAMVGDGINDAPALANATIGVAMGQGTDIAIDVADMVLMQSDLSKLTMSHKIAKKLKRITTQNIIFSVSVIVLLIIFNFMQAVSLPLGVIGHEGSTILVILNGLRMLKKID</sequence>
<comment type="similarity">
    <text evidence="2 12">Belongs to the cation transport ATPase (P-type) (TC 3.A.3) family. Type IB subfamily.</text>
</comment>
<accession>A0AAE9XFK9</accession>
<feature type="transmembrane region" description="Helical" evidence="12">
    <location>
        <begin position="63"/>
        <end position="82"/>
    </location>
</feature>
<evidence type="ECO:0000313" key="15">
    <source>
        <dbReference type="Proteomes" id="UP001179600"/>
    </source>
</evidence>
<dbReference type="Pfam" id="PF00122">
    <property type="entry name" value="E1-E2_ATPase"/>
    <property type="match status" value="1"/>
</dbReference>
<dbReference type="SFLD" id="SFLDS00003">
    <property type="entry name" value="Haloacid_Dehalogenase"/>
    <property type="match status" value="1"/>
</dbReference>
<feature type="transmembrane region" description="Helical" evidence="12">
    <location>
        <begin position="33"/>
        <end position="51"/>
    </location>
</feature>
<proteinExistence type="inferred from homology"/>
<evidence type="ECO:0000256" key="6">
    <source>
        <dbReference type="ARBA" id="ARBA00022840"/>
    </source>
</evidence>
<dbReference type="InterPro" id="IPR023299">
    <property type="entry name" value="ATPase_P-typ_cyto_dom_N"/>
</dbReference>
<dbReference type="SUPFAM" id="SSF56784">
    <property type="entry name" value="HAD-like"/>
    <property type="match status" value="1"/>
</dbReference>
<dbReference type="GO" id="GO:0019829">
    <property type="term" value="F:ATPase-coupled monoatomic cation transmembrane transporter activity"/>
    <property type="evidence" value="ECO:0007669"/>
    <property type="project" value="InterPro"/>
</dbReference>
<dbReference type="PANTHER" id="PTHR43079:SF1">
    <property type="entry name" value="CADMIUM_ZINC-TRANSPORTING ATPASE HMA1, CHLOROPLASTIC-RELATED"/>
    <property type="match status" value="1"/>
</dbReference>
<keyword evidence="12" id="KW-1003">Cell membrane</keyword>
<dbReference type="SFLD" id="SFLDG00002">
    <property type="entry name" value="C1.7:_P-type_atpase_like"/>
    <property type="match status" value="1"/>
</dbReference>
<evidence type="ECO:0000256" key="7">
    <source>
        <dbReference type="ARBA" id="ARBA00022842"/>
    </source>
</evidence>
<keyword evidence="3 12" id="KW-0812">Transmembrane</keyword>
<dbReference type="FunFam" id="2.70.150.10:FF:000002">
    <property type="entry name" value="Copper-transporting ATPase 1, putative"/>
    <property type="match status" value="1"/>
</dbReference>
<evidence type="ECO:0000256" key="12">
    <source>
        <dbReference type="RuleBase" id="RU362081"/>
    </source>
</evidence>
<evidence type="ECO:0000256" key="1">
    <source>
        <dbReference type="ARBA" id="ARBA00004651"/>
    </source>
</evidence>
<dbReference type="GO" id="GO:0005524">
    <property type="term" value="F:ATP binding"/>
    <property type="evidence" value="ECO:0007669"/>
    <property type="project" value="UniProtKB-UniRule"/>
</dbReference>
<dbReference type="PRINTS" id="PR00941">
    <property type="entry name" value="CDATPASE"/>
</dbReference>
<keyword evidence="10" id="KW-0406">Ion transport</keyword>
<dbReference type="InterPro" id="IPR018303">
    <property type="entry name" value="ATPase_P-typ_P_site"/>
</dbReference>
<dbReference type="EMBL" id="CP116507">
    <property type="protein sequence ID" value="WCG23312.1"/>
    <property type="molecule type" value="Genomic_DNA"/>
</dbReference>
<dbReference type="Proteomes" id="UP001179600">
    <property type="component" value="Chromosome"/>
</dbReference>
<dbReference type="RefSeq" id="WP_272163606.1">
    <property type="nucleotide sequence ID" value="NZ_CP116507.1"/>
</dbReference>
<evidence type="ECO:0000256" key="5">
    <source>
        <dbReference type="ARBA" id="ARBA00022741"/>
    </source>
</evidence>
<keyword evidence="8" id="KW-1278">Translocase</keyword>
<dbReference type="PANTHER" id="PTHR43079">
    <property type="entry name" value="PROBABLE CADMIUM/ZINC-TRANSPORTING ATPASE HMA1"/>
    <property type="match status" value="1"/>
</dbReference>
<evidence type="ECO:0000256" key="10">
    <source>
        <dbReference type="ARBA" id="ARBA00023065"/>
    </source>
</evidence>
<dbReference type="InterPro" id="IPR036412">
    <property type="entry name" value="HAD-like_sf"/>
</dbReference>
<evidence type="ECO:0000256" key="4">
    <source>
        <dbReference type="ARBA" id="ARBA00022723"/>
    </source>
</evidence>
<feature type="transmembrane region" description="Helical" evidence="12">
    <location>
        <begin position="238"/>
        <end position="257"/>
    </location>
</feature>
<dbReference type="Gene3D" id="2.70.150.10">
    <property type="entry name" value="Calcium-transporting ATPase, cytoplasmic transduction domain A"/>
    <property type="match status" value="1"/>
</dbReference>
<dbReference type="SUPFAM" id="SSF81665">
    <property type="entry name" value="Calcium ATPase, transmembrane domain M"/>
    <property type="match status" value="1"/>
</dbReference>
<dbReference type="AlphaFoldDB" id="A0AAE9XFK9"/>
<evidence type="ECO:0000256" key="11">
    <source>
        <dbReference type="ARBA" id="ARBA00023136"/>
    </source>
</evidence>
<comment type="subcellular location">
    <subcellularLocation>
        <location evidence="1">Cell membrane</location>
        <topology evidence="1">Multi-pass membrane protein</topology>
    </subcellularLocation>
</comment>
<evidence type="ECO:0000259" key="13">
    <source>
        <dbReference type="Pfam" id="PF00122"/>
    </source>
</evidence>
<feature type="transmembrane region" description="Helical" evidence="12">
    <location>
        <begin position="10"/>
        <end position="27"/>
    </location>
</feature>
<dbReference type="Gene3D" id="3.40.50.1000">
    <property type="entry name" value="HAD superfamily/HAD-like"/>
    <property type="match status" value="1"/>
</dbReference>
<feature type="transmembrane region" description="Helical" evidence="12">
    <location>
        <begin position="269"/>
        <end position="292"/>
    </location>
</feature>
<protein>
    <submittedName>
        <fullName evidence="14">Heavy metal translocating P-type ATPase</fullName>
    </submittedName>
</protein>
<dbReference type="InterPro" id="IPR008250">
    <property type="entry name" value="ATPase_P-typ_transduc_dom_A_sf"/>
</dbReference>
<dbReference type="SUPFAM" id="SSF81653">
    <property type="entry name" value="Calcium ATPase, transduction domain A"/>
    <property type="match status" value="1"/>
</dbReference>
<keyword evidence="6 12" id="KW-0067">ATP-binding</keyword>